<feature type="compositionally biased region" description="Polar residues" evidence="1">
    <location>
        <begin position="171"/>
        <end position="191"/>
    </location>
</feature>
<gene>
    <name evidence="2" type="ORF">HID58_075803</name>
</gene>
<evidence type="ECO:0000256" key="1">
    <source>
        <dbReference type="SAM" id="MobiDB-lite"/>
    </source>
</evidence>
<feature type="compositionally biased region" description="Polar residues" evidence="1">
    <location>
        <begin position="334"/>
        <end position="351"/>
    </location>
</feature>
<feature type="region of interest" description="Disordered" evidence="1">
    <location>
        <begin position="1"/>
        <end position="24"/>
    </location>
</feature>
<accession>A0ABQ7YNR8</accession>
<organism evidence="2 3">
    <name type="scientific">Brassica napus</name>
    <name type="common">Rape</name>
    <dbReference type="NCBI Taxonomy" id="3708"/>
    <lineage>
        <taxon>Eukaryota</taxon>
        <taxon>Viridiplantae</taxon>
        <taxon>Streptophyta</taxon>
        <taxon>Embryophyta</taxon>
        <taxon>Tracheophyta</taxon>
        <taxon>Spermatophyta</taxon>
        <taxon>Magnoliopsida</taxon>
        <taxon>eudicotyledons</taxon>
        <taxon>Gunneridae</taxon>
        <taxon>Pentapetalae</taxon>
        <taxon>rosids</taxon>
        <taxon>malvids</taxon>
        <taxon>Brassicales</taxon>
        <taxon>Brassicaceae</taxon>
        <taxon>Brassiceae</taxon>
        <taxon>Brassica</taxon>
    </lineage>
</organism>
<feature type="compositionally biased region" description="Basic and acidic residues" evidence="1">
    <location>
        <begin position="117"/>
        <end position="137"/>
    </location>
</feature>
<feature type="compositionally biased region" description="Polar residues" evidence="1">
    <location>
        <begin position="201"/>
        <end position="210"/>
    </location>
</feature>
<feature type="non-terminal residue" evidence="2">
    <location>
        <position position="484"/>
    </location>
</feature>
<feature type="compositionally biased region" description="Basic and acidic residues" evidence="1">
    <location>
        <begin position="150"/>
        <end position="169"/>
    </location>
</feature>
<feature type="region of interest" description="Disordered" evidence="1">
    <location>
        <begin position="117"/>
        <end position="309"/>
    </location>
</feature>
<feature type="region of interest" description="Disordered" evidence="1">
    <location>
        <begin position="326"/>
        <end position="358"/>
    </location>
</feature>
<name>A0ABQ7YNR8_BRANA</name>
<dbReference type="EMBL" id="JAGKQM010000017">
    <property type="protein sequence ID" value="KAH0868781.1"/>
    <property type="molecule type" value="Genomic_DNA"/>
</dbReference>
<keyword evidence="3" id="KW-1185">Reference proteome</keyword>
<feature type="compositionally biased region" description="Basic and acidic residues" evidence="1">
    <location>
        <begin position="1"/>
        <end position="13"/>
    </location>
</feature>
<reference evidence="2 3" key="1">
    <citation type="submission" date="2021-05" db="EMBL/GenBank/DDBJ databases">
        <title>Genome Assembly of Synthetic Allotetraploid Brassica napus Reveals Homoeologous Exchanges between Subgenomes.</title>
        <authorList>
            <person name="Davis J.T."/>
        </authorList>
    </citation>
    <scope>NUCLEOTIDE SEQUENCE [LARGE SCALE GENOMIC DNA]</scope>
    <source>
        <strain evidence="3">cv. Da-Ae</strain>
        <tissue evidence="2">Seedling</tissue>
    </source>
</reference>
<evidence type="ECO:0008006" key="4">
    <source>
        <dbReference type="Google" id="ProtNLM"/>
    </source>
</evidence>
<feature type="compositionally biased region" description="Polar residues" evidence="1">
    <location>
        <begin position="138"/>
        <end position="148"/>
    </location>
</feature>
<comment type="caution">
    <text evidence="2">The sequence shown here is derived from an EMBL/GenBank/DDBJ whole genome shotgun (WGS) entry which is preliminary data.</text>
</comment>
<feature type="compositionally biased region" description="Polar residues" evidence="1">
    <location>
        <begin position="223"/>
        <end position="236"/>
    </location>
</feature>
<proteinExistence type="predicted"/>
<sequence>MARRYNRAEKEKWAVPLTPPPKRPPVRIPANNTEDLVAANRLTIIGRVTNPTLQKLRVLPSADIIEVEFEYIKIEKHCFTCFSLFHEECDCPHRDPRAPAPKDRTLGIIQAIALQRIEAEKRRHDERRGFRRPDDTRSSFNSQDNRYSQSRRDHPSNNYHHERRDDRRQPFISSRTARPNTSYRRNNSSTIVADRTRNDAVSHSNQSPLQRSDKRDGEALTLRRNSTQHAPQNSINTPPPRSVKERLGAPPGATEDVNSGSRDRRSALERISSPIAPEDTSNRKAPSFENGRLQEAGLITEEEETEHMEQELRIEEVSQNRVPATLRLGGSKAGPSNKSSRTIPVSAQSKTASKRKVSKTLRKRVACSPLSGLNVRKSTVTNTGSTTRRKLLADRVTDATVNAQRYHIYPLSPLFMEHRHKHRGLFRFNRALVEKDEIRQLVEESWNNSPIDSVISKLNACRRSIIQWTKEQHNQSHIAIKSSQ</sequence>
<evidence type="ECO:0000313" key="2">
    <source>
        <dbReference type="EMBL" id="KAH0868781.1"/>
    </source>
</evidence>
<evidence type="ECO:0000313" key="3">
    <source>
        <dbReference type="Proteomes" id="UP000824890"/>
    </source>
</evidence>
<protein>
    <recommendedName>
        <fullName evidence="4">Zinc knuckle CX2CX4HX4C domain-containing protein</fullName>
    </recommendedName>
</protein>
<dbReference type="Proteomes" id="UP000824890">
    <property type="component" value="Unassembled WGS sequence"/>
</dbReference>